<comment type="caution">
    <text evidence="2">The sequence shown here is derived from an EMBL/GenBank/DDBJ whole genome shotgun (WGS) entry which is preliminary data.</text>
</comment>
<evidence type="ECO:0000313" key="2">
    <source>
        <dbReference type="EMBL" id="NVM95960.1"/>
    </source>
</evidence>
<dbReference type="Gene3D" id="1.20.1720.10">
    <property type="entry name" value="Multidrug resistance protein D"/>
    <property type="match status" value="1"/>
</dbReference>
<keyword evidence="1" id="KW-0812">Transmembrane</keyword>
<reference evidence="2 3" key="1">
    <citation type="submission" date="2020-02" db="EMBL/GenBank/DDBJ databases">
        <title>Genome sequence of strain AETb3-4.</title>
        <authorList>
            <person name="Gao J."/>
            <person name="Zhang X."/>
        </authorList>
    </citation>
    <scope>NUCLEOTIDE SEQUENCE [LARGE SCALE GENOMIC DNA]</scope>
    <source>
        <strain evidence="2 3">AETb3-4</strain>
    </source>
</reference>
<dbReference type="EMBL" id="JAAMFM010000022">
    <property type="protein sequence ID" value="NVM95960.1"/>
    <property type="molecule type" value="Genomic_DNA"/>
</dbReference>
<feature type="transmembrane region" description="Helical" evidence="1">
    <location>
        <begin position="31"/>
        <end position="54"/>
    </location>
</feature>
<organism evidence="2 3">
    <name type="scientific">Arthrobacter wenxiniae</name>
    <dbReference type="NCBI Taxonomy" id="2713570"/>
    <lineage>
        <taxon>Bacteria</taxon>
        <taxon>Bacillati</taxon>
        <taxon>Actinomycetota</taxon>
        <taxon>Actinomycetes</taxon>
        <taxon>Micrococcales</taxon>
        <taxon>Micrococcaceae</taxon>
        <taxon>Arthrobacter</taxon>
    </lineage>
</organism>
<keyword evidence="3" id="KW-1185">Reference proteome</keyword>
<proteinExistence type="predicted"/>
<gene>
    <name evidence="2" type="ORF">G6034_13815</name>
</gene>
<protein>
    <submittedName>
        <fullName evidence="2">Uncharacterized protein</fullName>
    </submittedName>
</protein>
<evidence type="ECO:0000313" key="3">
    <source>
        <dbReference type="Proteomes" id="UP000543556"/>
    </source>
</evidence>
<dbReference type="RefSeq" id="WP_176635685.1">
    <property type="nucleotide sequence ID" value="NZ_JAAMFM010000022.1"/>
</dbReference>
<keyword evidence="1" id="KW-0472">Membrane</keyword>
<dbReference type="Proteomes" id="UP000543556">
    <property type="component" value="Unassembled WGS sequence"/>
</dbReference>
<keyword evidence="1" id="KW-1133">Transmembrane helix</keyword>
<evidence type="ECO:0000256" key="1">
    <source>
        <dbReference type="SAM" id="Phobius"/>
    </source>
</evidence>
<sequence length="110" mass="11342">MARVLTSGLAFAPLSPIYVSASSFVLHSVLGFTALGCPVIFAVNAAVAIVAALVSTRPEDRIEPGSILQVAVTTAGVDNLAGLGPVLAGMTALPRLVHLSRREGQFRPYA</sequence>
<accession>A0A7Y7IIB1</accession>
<dbReference type="AlphaFoldDB" id="A0A7Y7IIB1"/>
<name>A0A7Y7IIB1_9MICC</name>